<evidence type="ECO:0000313" key="1">
    <source>
        <dbReference type="EMBL" id="MED6254286.1"/>
    </source>
</evidence>
<name>A0ABU7BUE7_9TELE</name>
<sequence length="141" mass="15755">MMVALSCCEDAFLQLRAGRLGELMGRWMELSILDKNVFAKDLRLGRRFTSQQDKNRKHTDPPCHGVVTAPLCSILPLKPNPEVHPHMPLWVNLHLSTGVTPKVLEDKLISYADSVNGCVVVLYVALQRTGDLSRVHPTSRS</sequence>
<comment type="caution">
    <text evidence="1">The sequence shown here is derived from an EMBL/GenBank/DDBJ whole genome shotgun (WGS) entry which is preliminary data.</text>
</comment>
<protein>
    <submittedName>
        <fullName evidence="1">Uncharacterized protein</fullName>
    </submittedName>
</protein>
<evidence type="ECO:0000313" key="2">
    <source>
        <dbReference type="Proteomes" id="UP001345963"/>
    </source>
</evidence>
<accession>A0ABU7BUE7</accession>
<keyword evidence="2" id="KW-1185">Reference proteome</keyword>
<reference evidence="1 2" key="1">
    <citation type="submission" date="2021-07" db="EMBL/GenBank/DDBJ databases">
        <authorList>
            <person name="Palmer J.M."/>
        </authorList>
    </citation>
    <scope>NUCLEOTIDE SEQUENCE [LARGE SCALE GENOMIC DNA]</scope>
    <source>
        <strain evidence="1 2">AT_MEX2019</strain>
        <tissue evidence="1">Muscle</tissue>
    </source>
</reference>
<organism evidence="1 2">
    <name type="scientific">Ataeniobius toweri</name>
    <dbReference type="NCBI Taxonomy" id="208326"/>
    <lineage>
        <taxon>Eukaryota</taxon>
        <taxon>Metazoa</taxon>
        <taxon>Chordata</taxon>
        <taxon>Craniata</taxon>
        <taxon>Vertebrata</taxon>
        <taxon>Euteleostomi</taxon>
        <taxon>Actinopterygii</taxon>
        <taxon>Neopterygii</taxon>
        <taxon>Teleostei</taxon>
        <taxon>Neoteleostei</taxon>
        <taxon>Acanthomorphata</taxon>
        <taxon>Ovalentaria</taxon>
        <taxon>Atherinomorphae</taxon>
        <taxon>Cyprinodontiformes</taxon>
        <taxon>Goodeidae</taxon>
        <taxon>Ataeniobius</taxon>
    </lineage>
</organism>
<gene>
    <name evidence="1" type="ORF">ATANTOWER_022087</name>
</gene>
<dbReference type="Proteomes" id="UP001345963">
    <property type="component" value="Unassembled WGS sequence"/>
</dbReference>
<proteinExistence type="predicted"/>
<dbReference type="EMBL" id="JAHUTI010069321">
    <property type="protein sequence ID" value="MED6254286.1"/>
    <property type="molecule type" value="Genomic_DNA"/>
</dbReference>